<dbReference type="Gene3D" id="1.10.10.10">
    <property type="entry name" value="Winged helix-like DNA-binding domain superfamily/Winged helix DNA-binding domain"/>
    <property type="match status" value="1"/>
</dbReference>
<protein>
    <submittedName>
        <fullName evidence="9">Transcriptional antiterminator BglG</fullName>
    </submittedName>
</protein>
<evidence type="ECO:0000259" key="6">
    <source>
        <dbReference type="PROSITE" id="PS51094"/>
    </source>
</evidence>
<sequence length="639" mass="73308">MSDKIVEERAAQMLIVARTKTYHSLDELATILGVGTRTVRNYIKQLNSDLEGVATFDNERGKGFRLIIHDVKALQELEDRTNATNLMNPKNRIGFIVERLMNKEEAYTLEDLASDMHLGRTTLVHELKKAAVSLESYQLLIQGTPNRGMELVGRELDLRFYVLDHLYHSLYSHYPIDDDIRSAIEEITNQFNLETPTQTKLLEFTTIMLDRFLKGHPLHELEEKHELLKGTPDYEIAAMVAKAIESRLPITIPESEVLFITIPIAGRRTPTSNRTLADITITDDVKKLLEQMMEQVGFSKDVIPQHKGFFQDLQYHLTFMLNRLIFGLRLKNEGLPDVKAKYPVAYKMAELAGEVVHNRYGLDVPEEELGFLAYYFGVFIGKSKRNINRITRTAVVCGTGRGTAKLVAIQLEGLLNDGTQIDLYAERDATKDLLNRYDMVFSTISLSFKLEVPLIQITEIFDEVKVKKEIEKAIFTQRFNIHGEPHTSIMAQLLETDTFFRLGQFKTYDQALHYMVSEMVRMERVDQGFSKRLKDREAKGSMIFEGGIAFPHTFHYQSDQIELAIGVFPDGMIEQGKNVRLVFLLGLPDTPKDHNEDLIVKIYDEIISVVNQKQMINQLSEVKSYEDFITLIDRGWEEE</sequence>
<dbReference type="GO" id="GO:0009401">
    <property type="term" value="P:phosphoenolpyruvate-dependent sugar phosphotransferase system"/>
    <property type="evidence" value="ECO:0007669"/>
    <property type="project" value="InterPro"/>
</dbReference>
<evidence type="ECO:0000256" key="2">
    <source>
        <dbReference type="ARBA" id="ARBA00022737"/>
    </source>
</evidence>
<dbReference type="Gene3D" id="3.40.50.2300">
    <property type="match status" value="1"/>
</dbReference>
<evidence type="ECO:0000259" key="7">
    <source>
        <dbReference type="PROSITE" id="PS51099"/>
    </source>
</evidence>
<dbReference type="EMBL" id="LQQY01000044">
    <property type="protein sequence ID" value="KZE44223.1"/>
    <property type="molecule type" value="Genomic_DNA"/>
</dbReference>
<proteinExistence type="predicted"/>
<dbReference type="InterPro" id="IPR036388">
    <property type="entry name" value="WH-like_DNA-bd_sf"/>
</dbReference>
<dbReference type="SUPFAM" id="SSF63520">
    <property type="entry name" value="PTS-regulatory domain, PRD"/>
    <property type="match status" value="2"/>
</dbReference>
<keyword evidence="3" id="KW-0805">Transcription regulation</keyword>
<dbReference type="InterPro" id="IPR002178">
    <property type="entry name" value="PTS_EIIA_type-2_dom"/>
</dbReference>
<dbReference type="PROSITE" id="PS51094">
    <property type="entry name" value="PTS_EIIA_TYPE_2"/>
    <property type="match status" value="1"/>
</dbReference>
<keyword evidence="2" id="KW-0677">Repeat</keyword>
<dbReference type="Gene3D" id="3.40.930.10">
    <property type="entry name" value="Mannitol-specific EII, Chain A"/>
    <property type="match status" value="1"/>
</dbReference>
<dbReference type="Pfam" id="PF00874">
    <property type="entry name" value="PRD"/>
    <property type="match status" value="2"/>
</dbReference>
<evidence type="ECO:0000256" key="3">
    <source>
        <dbReference type="ARBA" id="ARBA00023015"/>
    </source>
</evidence>
<feature type="domain" description="PTS EIIB type-2" evidence="7">
    <location>
        <begin position="391"/>
        <end position="478"/>
    </location>
</feature>
<feature type="domain" description="PRD" evidence="8">
    <location>
        <begin position="276"/>
        <end position="386"/>
    </location>
</feature>
<evidence type="ECO:0000256" key="1">
    <source>
        <dbReference type="ARBA" id="ARBA00022679"/>
    </source>
</evidence>
<dbReference type="Gene3D" id="1.10.1790.10">
    <property type="entry name" value="PRD domain"/>
    <property type="match status" value="2"/>
</dbReference>
<dbReference type="PROSITE" id="PS51372">
    <property type="entry name" value="PRD_2"/>
    <property type="match status" value="2"/>
</dbReference>
<dbReference type="RefSeq" id="WP_063191828.1">
    <property type="nucleotide sequence ID" value="NZ_CP085398.1"/>
</dbReference>
<dbReference type="InterPro" id="IPR036634">
    <property type="entry name" value="PRD_sf"/>
</dbReference>
<dbReference type="InterPro" id="IPR013011">
    <property type="entry name" value="PTS_EIIB_2"/>
</dbReference>
<feature type="domain" description="PTS EIIA type-2" evidence="6">
    <location>
        <begin position="492"/>
        <end position="635"/>
    </location>
</feature>
<dbReference type="PANTHER" id="PTHR30185">
    <property type="entry name" value="CRYPTIC BETA-GLUCOSIDE BGL OPERON ANTITERMINATOR"/>
    <property type="match status" value="1"/>
</dbReference>
<dbReference type="PROSITE" id="PS51099">
    <property type="entry name" value="PTS_EIIB_TYPE_2"/>
    <property type="match status" value="1"/>
</dbReference>
<evidence type="ECO:0000313" key="10">
    <source>
        <dbReference type="Proteomes" id="UP000076510"/>
    </source>
</evidence>
<dbReference type="InterPro" id="IPR016152">
    <property type="entry name" value="PTrfase/Anion_transptr"/>
</dbReference>
<feature type="domain" description="PRD" evidence="8">
    <location>
        <begin position="167"/>
        <end position="274"/>
    </location>
</feature>
<dbReference type="Proteomes" id="UP000076510">
    <property type="component" value="Unassembled WGS sequence"/>
</dbReference>
<keyword evidence="4" id="KW-0010">Activator</keyword>
<accession>A0A161SX80</accession>
<dbReference type="SUPFAM" id="SSF55804">
    <property type="entry name" value="Phoshotransferase/anion transport protein"/>
    <property type="match status" value="1"/>
</dbReference>
<dbReference type="GO" id="GO:0006355">
    <property type="term" value="P:regulation of DNA-templated transcription"/>
    <property type="evidence" value="ECO:0007669"/>
    <property type="project" value="InterPro"/>
</dbReference>
<dbReference type="SUPFAM" id="SSF52794">
    <property type="entry name" value="PTS system IIB component-like"/>
    <property type="match status" value="1"/>
</dbReference>
<dbReference type="InterPro" id="IPR013196">
    <property type="entry name" value="HTH_11"/>
</dbReference>
<dbReference type="InterPro" id="IPR007737">
    <property type="entry name" value="Mga_HTH"/>
</dbReference>
<dbReference type="InterPro" id="IPR036095">
    <property type="entry name" value="PTS_EIIB-like_sf"/>
</dbReference>
<reference evidence="10" key="1">
    <citation type="submission" date="2016-01" db="EMBL/GenBank/DDBJ databases">
        <title>Whole genome sequencing of Bhargavaea cecembensis T14.</title>
        <authorList>
            <person name="Hong K.W."/>
        </authorList>
    </citation>
    <scope>NUCLEOTIDE SEQUENCE [LARGE SCALE GENOMIC DNA]</scope>
    <source>
        <strain evidence="10">M19</strain>
    </source>
</reference>
<comment type="caution">
    <text evidence="9">The sequence shown here is derived from an EMBL/GenBank/DDBJ whole genome shotgun (WGS) entry which is preliminary data.</text>
</comment>
<dbReference type="PANTHER" id="PTHR30185:SF13">
    <property type="entry name" value="LICABCH OPERON REGULATOR-RELATED"/>
    <property type="match status" value="1"/>
</dbReference>
<evidence type="ECO:0000256" key="5">
    <source>
        <dbReference type="ARBA" id="ARBA00023163"/>
    </source>
</evidence>
<evidence type="ECO:0000256" key="4">
    <source>
        <dbReference type="ARBA" id="ARBA00023159"/>
    </source>
</evidence>
<dbReference type="OrthoDB" id="3710983at2"/>
<dbReference type="Pfam" id="PF08279">
    <property type="entry name" value="HTH_11"/>
    <property type="match status" value="1"/>
</dbReference>
<keyword evidence="1" id="KW-0808">Transferase</keyword>
<organism evidence="9 10">
    <name type="scientific">Rossellomorea marisflavi</name>
    <dbReference type="NCBI Taxonomy" id="189381"/>
    <lineage>
        <taxon>Bacteria</taxon>
        <taxon>Bacillati</taxon>
        <taxon>Bacillota</taxon>
        <taxon>Bacilli</taxon>
        <taxon>Bacillales</taxon>
        <taxon>Bacillaceae</taxon>
        <taxon>Rossellomorea</taxon>
    </lineage>
</organism>
<dbReference type="Pfam" id="PF00359">
    <property type="entry name" value="PTS_EIIA_2"/>
    <property type="match status" value="1"/>
</dbReference>
<dbReference type="InterPro" id="IPR011608">
    <property type="entry name" value="PRD"/>
</dbReference>
<evidence type="ECO:0000313" key="9">
    <source>
        <dbReference type="EMBL" id="KZE44223.1"/>
    </source>
</evidence>
<name>A0A161SX80_9BACI</name>
<evidence type="ECO:0000259" key="8">
    <source>
        <dbReference type="PROSITE" id="PS51372"/>
    </source>
</evidence>
<dbReference type="Pfam" id="PF05043">
    <property type="entry name" value="Mga"/>
    <property type="match status" value="1"/>
</dbReference>
<keyword evidence="5" id="KW-0804">Transcription</keyword>
<dbReference type="CDD" id="cd05568">
    <property type="entry name" value="PTS_IIB_bgl_like"/>
    <property type="match status" value="1"/>
</dbReference>
<gene>
    <name evidence="9" type="ORF">AV649_07945</name>
</gene>
<dbReference type="InterPro" id="IPR050661">
    <property type="entry name" value="BglG_antiterminators"/>
</dbReference>
<dbReference type="GO" id="GO:0008982">
    <property type="term" value="F:protein-N(PI)-phosphohistidine-sugar phosphotransferase activity"/>
    <property type="evidence" value="ECO:0007669"/>
    <property type="project" value="InterPro"/>
</dbReference>
<dbReference type="AlphaFoldDB" id="A0A161SX80"/>